<name>A0A9J6ZB88_9BACL</name>
<dbReference type="EMBL" id="CP097899">
    <property type="protein sequence ID" value="URN93323.1"/>
    <property type="molecule type" value="Genomic_DNA"/>
</dbReference>
<dbReference type="AlphaFoldDB" id="A0A9J6ZB88"/>
<evidence type="ECO:0000313" key="1">
    <source>
        <dbReference type="EMBL" id="URN93323.1"/>
    </source>
</evidence>
<evidence type="ECO:0008006" key="3">
    <source>
        <dbReference type="Google" id="ProtNLM"/>
    </source>
</evidence>
<dbReference type="Proteomes" id="UP001056756">
    <property type="component" value="Chromosome"/>
</dbReference>
<dbReference type="KEGG" id="plig:NAG76_15995"/>
<reference evidence="1" key="1">
    <citation type="submission" date="2022-05" db="EMBL/GenBank/DDBJ databases">
        <title>Novel bacterial taxa in a minimal lignocellulolytic consortium and its capacity to transform plastics disclosed by genome-resolved metagenomics.</title>
        <authorList>
            <person name="Rodriguez C.A.D."/>
            <person name="Diaz-Garcia L."/>
            <person name="Herrera K."/>
            <person name="Tarazona N.A."/>
            <person name="Sproer C."/>
            <person name="Overmann J."/>
            <person name="Jimenez D.J."/>
        </authorList>
    </citation>
    <scope>NUCLEOTIDE SEQUENCE</scope>
    <source>
        <strain evidence="1">MAG5</strain>
    </source>
</reference>
<organism evidence="1 2">
    <name type="scientific">Candidatus Pristimantibacillus lignocellulolyticus</name>
    <dbReference type="NCBI Taxonomy" id="2994561"/>
    <lineage>
        <taxon>Bacteria</taxon>
        <taxon>Bacillati</taxon>
        <taxon>Bacillota</taxon>
        <taxon>Bacilli</taxon>
        <taxon>Bacillales</taxon>
        <taxon>Paenibacillaceae</taxon>
        <taxon>Candidatus Pristimantibacillus</taxon>
    </lineage>
</organism>
<proteinExistence type="predicted"/>
<protein>
    <recommendedName>
        <fullName evidence="3">RCK N-terminal domain-containing protein</fullName>
    </recommendedName>
</protein>
<accession>A0A9J6ZB88</accession>
<evidence type="ECO:0000313" key="2">
    <source>
        <dbReference type="Proteomes" id="UP001056756"/>
    </source>
</evidence>
<gene>
    <name evidence="1" type="ORF">NAG76_15995</name>
</gene>
<sequence length="136" mass="15509">MEREYIVVAGMNEAALSFIRLLQHKELPFAVITNNKQEEKELRNIGISKVIRINTNNRFSWEVPNMAIGKVFVFESSLALSCRYLQCCSLWTTKPIYVITPYLNPRAIYKGLGAKYVIYSQSGEHGFLLSTQDTGI</sequence>